<evidence type="ECO:0000313" key="1">
    <source>
        <dbReference type="EMBL" id="KAF9446907.1"/>
    </source>
</evidence>
<dbReference type="EMBL" id="MU151224">
    <property type="protein sequence ID" value="KAF9446907.1"/>
    <property type="molecule type" value="Genomic_DNA"/>
</dbReference>
<dbReference type="OrthoDB" id="3145912at2759"/>
<evidence type="ECO:0000313" key="2">
    <source>
        <dbReference type="Proteomes" id="UP000807342"/>
    </source>
</evidence>
<dbReference type="AlphaFoldDB" id="A0A9P5XBC8"/>
<accession>A0A9P5XBC8</accession>
<comment type="caution">
    <text evidence="1">The sequence shown here is derived from an EMBL/GenBank/DDBJ whole genome shotgun (WGS) entry which is preliminary data.</text>
</comment>
<keyword evidence="2" id="KW-1185">Reference proteome</keyword>
<organism evidence="1 2">
    <name type="scientific">Macrolepiota fuliginosa MF-IS2</name>
    <dbReference type="NCBI Taxonomy" id="1400762"/>
    <lineage>
        <taxon>Eukaryota</taxon>
        <taxon>Fungi</taxon>
        <taxon>Dikarya</taxon>
        <taxon>Basidiomycota</taxon>
        <taxon>Agaricomycotina</taxon>
        <taxon>Agaricomycetes</taxon>
        <taxon>Agaricomycetidae</taxon>
        <taxon>Agaricales</taxon>
        <taxon>Agaricineae</taxon>
        <taxon>Agaricaceae</taxon>
        <taxon>Macrolepiota</taxon>
    </lineage>
</organism>
<protein>
    <submittedName>
        <fullName evidence="1">Uncharacterized protein</fullName>
    </submittedName>
</protein>
<sequence length="754" mass="86221">MLGFHLFGCFPEDIRRLIFEVAFEEGYPRANHLALVSREISSWIQPLIYRHVVLDTPDDEAVGFTKFIDTFRNGSKNKAFYTNHVKAIFVSDFIFENFAAEFLPLCRNLVSLSCWPNRRSQLEAKSTITSILKPQTFPSLRKFSLTILPDDALPELVDIFHHPLTQNLTHLDLLLGTDLSWDDLKYIHCLQYLSIHPIVDVWLPSNPGDAGNLLEALVNKMIVRFPPELRSLIIWLPAGRLLQAACEDARAKLQTQSPIYANIVHGWLDSRVILASCADQEMDWGAGMSDFMINEVTDFLDQTIMVVSNEFDTRLIWDDAAEQGTSEFWRQLEGILRRRREAVTRIRSSHWHQGSYSWEKEMDTTAPSIRTEFRLFSAFPEDIRRLIFEIAFGNGNTPVNNLALVSREIHSWIEPLIYRHVVLFDSSFPRPVEQFLRTVSNRGLKDRKYYASLIQSLFVNRSAAQRLGSDFLPLCDNLTSFAGPWLSWGSEPAWDDVLQSILKGKLFPQLRKLSLQGTILTDLYKYLDLRSLTHLDIALGGPAPWGGLEMLLNLKHIRVDALKQVYASGNTTETGRIVRESIQTAVQHFPPSLESFVFLVDANFILDAVWIDCESKTIQGGPPIFADILCGEIDPRVVLSCRGVPLLEWSKQRLSQRQIDEIYDNVNQVVPCHPLYLPWDPDAPFGIQNKDSGFYWLDIVESIIHRRKEVSDAKRREEELRAIQQPQIQGKIREETDSQVPVFLEGLADNGLTD</sequence>
<name>A0A9P5XBC8_9AGAR</name>
<dbReference type="Proteomes" id="UP000807342">
    <property type="component" value="Unassembled WGS sequence"/>
</dbReference>
<proteinExistence type="predicted"/>
<gene>
    <name evidence="1" type="ORF">P691DRAFT_761236</name>
</gene>
<reference evidence="1" key="1">
    <citation type="submission" date="2020-11" db="EMBL/GenBank/DDBJ databases">
        <authorList>
            <consortium name="DOE Joint Genome Institute"/>
            <person name="Ahrendt S."/>
            <person name="Riley R."/>
            <person name="Andreopoulos W."/>
            <person name="Labutti K."/>
            <person name="Pangilinan J."/>
            <person name="Ruiz-Duenas F.J."/>
            <person name="Barrasa J.M."/>
            <person name="Sanchez-Garcia M."/>
            <person name="Camarero S."/>
            <person name="Miyauchi S."/>
            <person name="Serrano A."/>
            <person name="Linde D."/>
            <person name="Babiker R."/>
            <person name="Drula E."/>
            <person name="Ayuso-Fernandez I."/>
            <person name="Pacheco R."/>
            <person name="Padilla G."/>
            <person name="Ferreira P."/>
            <person name="Barriuso J."/>
            <person name="Kellner H."/>
            <person name="Castanera R."/>
            <person name="Alfaro M."/>
            <person name="Ramirez L."/>
            <person name="Pisabarro A.G."/>
            <person name="Kuo A."/>
            <person name="Tritt A."/>
            <person name="Lipzen A."/>
            <person name="He G."/>
            <person name="Yan M."/>
            <person name="Ng V."/>
            <person name="Cullen D."/>
            <person name="Martin F."/>
            <person name="Rosso M.-N."/>
            <person name="Henrissat B."/>
            <person name="Hibbett D."/>
            <person name="Martinez A.T."/>
            <person name="Grigoriev I.V."/>
        </authorList>
    </citation>
    <scope>NUCLEOTIDE SEQUENCE</scope>
    <source>
        <strain evidence="1">MF-IS2</strain>
    </source>
</reference>